<keyword evidence="3 5" id="KW-1133">Transmembrane helix</keyword>
<comment type="caution">
    <text evidence="7">The sequence shown here is derived from an EMBL/GenBank/DDBJ whole genome shotgun (WGS) entry which is preliminary data.</text>
</comment>
<dbReference type="Pfam" id="PF12698">
    <property type="entry name" value="ABC2_membrane_3"/>
    <property type="match status" value="1"/>
</dbReference>
<evidence type="ECO:0000256" key="3">
    <source>
        <dbReference type="ARBA" id="ARBA00022989"/>
    </source>
</evidence>
<keyword evidence="4 5" id="KW-0472">Membrane</keyword>
<dbReference type="Proteomes" id="UP000470772">
    <property type="component" value="Unassembled WGS sequence"/>
</dbReference>
<evidence type="ECO:0000256" key="2">
    <source>
        <dbReference type="ARBA" id="ARBA00022692"/>
    </source>
</evidence>
<dbReference type="PANTHER" id="PTHR43471:SF3">
    <property type="entry name" value="ABC TRANSPORTER PERMEASE PROTEIN NATB"/>
    <property type="match status" value="1"/>
</dbReference>
<evidence type="ECO:0000256" key="5">
    <source>
        <dbReference type="SAM" id="Phobius"/>
    </source>
</evidence>
<feature type="transmembrane region" description="Helical" evidence="5">
    <location>
        <begin position="275"/>
        <end position="299"/>
    </location>
</feature>
<keyword evidence="8" id="KW-1185">Reference proteome</keyword>
<evidence type="ECO:0000256" key="1">
    <source>
        <dbReference type="ARBA" id="ARBA00004141"/>
    </source>
</evidence>
<dbReference type="RefSeq" id="WP_156017962.1">
    <property type="nucleotide sequence ID" value="NZ_WGGD01000005.1"/>
</dbReference>
<gene>
    <name evidence="7" type="ORF">GC250_07255</name>
</gene>
<organism evidence="7 8">
    <name type="scientific">Sulfuracidifex metallicus DSM 6482 = JCM 9184</name>
    <dbReference type="NCBI Taxonomy" id="523847"/>
    <lineage>
        <taxon>Archaea</taxon>
        <taxon>Thermoproteota</taxon>
        <taxon>Thermoprotei</taxon>
        <taxon>Sulfolobales</taxon>
        <taxon>Sulfolobaceae</taxon>
        <taxon>Sulfuracidifex</taxon>
    </lineage>
</organism>
<comment type="subcellular location">
    <subcellularLocation>
        <location evidence="1">Membrane</location>
        <topology evidence="1">Multi-pass membrane protein</topology>
    </subcellularLocation>
</comment>
<feature type="domain" description="ABC-2 type transporter transmembrane" evidence="6">
    <location>
        <begin position="16"/>
        <end position="378"/>
    </location>
</feature>
<dbReference type="PANTHER" id="PTHR43471">
    <property type="entry name" value="ABC TRANSPORTER PERMEASE"/>
    <property type="match status" value="1"/>
</dbReference>
<dbReference type="AlphaFoldDB" id="A0A6A9QTW1"/>
<dbReference type="InterPro" id="IPR013525">
    <property type="entry name" value="ABC2_TM"/>
</dbReference>
<dbReference type="GO" id="GO:0016020">
    <property type="term" value="C:membrane"/>
    <property type="evidence" value="ECO:0007669"/>
    <property type="project" value="UniProtKB-SubCell"/>
</dbReference>
<feature type="transmembrane region" description="Helical" evidence="5">
    <location>
        <begin position="311"/>
        <end position="342"/>
    </location>
</feature>
<name>A0A6A9QTW1_SULME</name>
<evidence type="ECO:0000259" key="6">
    <source>
        <dbReference type="Pfam" id="PF12698"/>
    </source>
</evidence>
<accession>A0A6A9QTW1</accession>
<feature type="transmembrane region" description="Helical" evidence="5">
    <location>
        <begin position="224"/>
        <end position="242"/>
    </location>
</feature>
<protein>
    <submittedName>
        <fullName evidence="7">ABC transporter permease subunit</fullName>
    </submittedName>
</protein>
<dbReference type="EMBL" id="WGGD01000005">
    <property type="protein sequence ID" value="MUN29233.1"/>
    <property type="molecule type" value="Genomic_DNA"/>
</dbReference>
<feature type="transmembrane region" description="Helical" evidence="5">
    <location>
        <begin position="362"/>
        <end position="384"/>
    </location>
</feature>
<evidence type="ECO:0000313" key="8">
    <source>
        <dbReference type="Proteomes" id="UP000470772"/>
    </source>
</evidence>
<keyword evidence="2 5" id="KW-0812">Transmembrane</keyword>
<evidence type="ECO:0000256" key="4">
    <source>
        <dbReference type="ARBA" id="ARBA00023136"/>
    </source>
</evidence>
<evidence type="ECO:0000313" key="7">
    <source>
        <dbReference type="EMBL" id="MUN29233.1"/>
    </source>
</evidence>
<proteinExistence type="predicted"/>
<sequence>MLTLLRKEWLDVKRDKKLLVGTLVLPFFILPLIGFVLYASVVSQPPIVELINNSPANSVYVNEVAFYITSHGGIVVNQNDSNVTPDVILTFPKGFYSNLTSLGGKGLVYMTVQISSNTKAQDLVDNALYNVLYNVSLSRISELINDSHTNVSPVNIREPLEVVYTYITPTHHITTQARDQLVELARIIALVLFPSATPVIFFITDGITGEKERRTLESLLASPISPMEFIVSKLFISMFLGLMSSLGDLIGIFVFSLFASFIFGVSLALSSSFAILIVVIYIETVLLTAAISLILLLIFGGSTRNIQIINFLVLSFGMVASFSALFINLAQVTFPLSLIYIIPYEQLSASLLFYVFGLPGESIFYLSVTLIASILLLFLSSRIFNPERLLLK</sequence>
<feature type="transmembrane region" description="Helical" evidence="5">
    <location>
        <begin position="249"/>
        <end position="269"/>
    </location>
</feature>
<reference evidence="7 8" key="1">
    <citation type="submission" date="2019-10" db="EMBL/GenBank/DDBJ databases">
        <title>Sequencing and Assembly of Multiple Reported Metal-Biooxidizing Members of the Extremely Thermoacidophilic Archaeal Family Sulfolobaceae.</title>
        <authorList>
            <person name="Counts J.A."/>
            <person name="Kelly R.M."/>
        </authorList>
    </citation>
    <scope>NUCLEOTIDE SEQUENCE [LARGE SCALE GENOMIC DNA]</scope>
    <source>
        <strain evidence="7 8">DSM 6482</strain>
    </source>
</reference>
<dbReference type="GO" id="GO:0140359">
    <property type="term" value="F:ABC-type transporter activity"/>
    <property type="evidence" value="ECO:0007669"/>
    <property type="project" value="InterPro"/>
</dbReference>
<feature type="transmembrane region" description="Helical" evidence="5">
    <location>
        <begin position="184"/>
        <end position="204"/>
    </location>
</feature>
<feature type="transmembrane region" description="Helical" evidence="5">
    <location>
        <begin position="20"/>
        <end position="41"/>
    </location>
</feature>